<comment type="subunit">
    <text evidence="6">Component of the lipopolysaccharide transport and assembly complex. Interacts with LptD.</text>
</comment>
<gene>
    <name evidence="6" type="primary">lptE</name>
    <name evidence="7" type="ORF">HNR28_003097</name>
</gene>
<evidence type="ECO:0000256" key="3">
    <source>
        <dbReference type="ARBA" id="ARBA00023139"/>
    </source>
</evidence>
<comment type="function">
    <text evidence="6">Together with LptD, is involved in the assembly of lipopolysaccharide (LPS) at the surface of the outer membrane. Required for the proper assembly of LptD. Binds LPS and may serve as the LPS recognition site at the outer membrane.</text>
</comment>
<name>A0A7W9TQN4_CASDE</name>
<proteinExistence type="inferred from homology"/>
<dbReference type="InterPro" id="IPR007485">
    <property type="entry name" value="LPS_assembly_LptE"/>
</dbReference>
<keyword evidence="2 6" id="KW-0472">Membrane</keyword>
<dbReference type="RefSeq" id="WP_242404274.1">
    <property type="nucleotide sequence ID" value="NZ_JACHIB010000019.1"/>
</dbReference>
<organism evidence="7 8">
    <name type="scientific">Castellaniella defragrans</name>
    <name type="common">Alcaligenes defragrans</name>
    <dbReference type="NCBI Taxonomy" id="75697"/>
    <lineage>
        <taxon>Bacteria</taxon>
        <taxon>Pseudomonadati</taxon>
        <taxon>Pseudomonadota</taxon>
        <taxon>Betaproteobacteria</taxon>
        <taxon>Burkholderiales</taxon>
        <taxon>Alcaligenaceae</taxon>
        <taxon>Castellaniella</taxon>
    </lineage>
</organism>
<comment type="similarity">
    <text evidence="6">Belongs to the LptE lipoprotein family.</text>
</comment>
<evidence type="ECO:0000256" key="2">
    <source>
        <dbReference type="ARBA" id="ARBA00023136"/>
    </source>
</evidence>
<accession>A0A7W9TQN4</accession>
<dbReference type="HAMAP" id="MF_01186">
    <property type="entry name" value="LPS_assembly_LptE"/>
    <property type="match status" value="1"/>
</dbReference>
<comment type="caution">
    <text evidence="7">The sequence shown here is derived from an EMBL/GenBank/DDBJ whole genome shotgun (WGS) entry which is preliminary data.</text>
</comment>
<keyword evidence="4 6" id="KW-0998">Cell outer membrane</keyword>
<dbReference type="GO" id="GO:0009279">
    <property type="term" value="C:cell outer membrane"/>
    <property type="evidence" value="ECO:0007669"/>
    <property type="project" value="UniProtKB-UniRule"/>
</dbReference>
<sequence length="206" mass="22931">MPMVPFAFLPRLLRLALAGLALLVLGACGFHLKGATPLPFQTIYTNINLDSEFGARLRRAITANSPGTRFTDRRQDADVYLHQTSESQNLRQLSLDADGRVEEYELNLAFQFELLDRGGHVLLPPTTLLSVRELPYNDRIVQAKEGEIERTFRDMRNSLIDQILRRMSSPEVRAAYANAAERPVVPMPDDAVLDAAPPAGPAPIRP</sequence>
<dbReference type="Gene3D" id="3.30.160.150">
    <property type="entry name" value="Lipoprotein like domain"/>
    <property type="match status" value="1"/>
</dbReference>
<reference evidence="7 8" key="1">
    <citation type="submission" date="2020-08" db="EMBL/GenBank/DDBJ databases">
        <title>Genomic Encyclopedia of Type Strains, Phase IV (KMG-IV): sequencing the most valuable type-strain genomes for metagenomic binning, comparative biology and taxonomic classification.</title>
        <authorList>
            <person name="Goeker M."/>
        </authorList>
    </citation>
    <scope>NUCLEOTIDE SEQUENCE [LARGE SCALE GENOMIC DNA]</scope>
    <source>
        <strain evidence="7 8">DSM 12141</strain>
    </source>
</reference>
<dbReference type="Proteomes" id="UP000541136">
    <property type="component" value="Unassembled WGS sequence"/>
</dbReference>
<dbReference type="PANTHER" id="PTHR38098:SF1">
    <property type="entry name" value="LPS-ASSEMBLY LIPOPROTEIN LPTE"/>
    <property type="match status" value="1"/>
</dbReference>
<evidence type="ECO:0000256" key="4">
    <source>
        <dbReference type="ARBA" id="ARBA00023237"/>
    </source>
</evidence>
<keyword evidence="3" id="KW-0564">Palmitate</keyword>
<dbReference type="GO" id="GO:0015920">
    <property type="term" value="P:lipopolysaccharide transport"/>
    <property type="evidence" value="ECO:0007669"/>
    <property type="project" value="TreeGrafter"/>
</dbReference>
<dbReference type="PANTHER" id="PTHR38098">
    <property type="entry name" value="LPS-ASSEMBLY LIPOPROTEIN LPTE"/>
    <property type="match status" value="1"/>
</dbReference>
<dbReference type="GO" id="GO:0001530">
    <property type="term" value="F:lipopolysaccharide binding"/>
    <property type="evidence" value="ECO:0007669"/>
    <property type="project" value="TreeGrafter"/>
</dbReference>
<evidence type="ECO:0000256" key="6">
    <source>
        <dbReference type="HAMAP-Rule" id="MF_01186"/>
    </source>
</evidence>
<evidence type="ECO:0000313" key="7">
    <source>
        <dbReference type="EMBL" id="MBB6085044.1"/>
    </source>
</evidence>
<keyword evidence="5 7" id="KW-0449">Lipoprotein</keyword>
<dbReference type="GO" id="GO:0043165">
    <property type="term" value="P:Gram-negative-bacterium-type cell outer membrane assembly"/>
    <property type="evidence" value="ECO:0007669"/>
    <property type="project" value="UniProtKB-UniRule"/>
</dbReference>
<dbReference type="AlphaFoldDB" id="A0A7W9TQN4"/>
<protein>
    <recommendedName>
        <fullName evidence="6">LPS-assembly lipoprotein LptE</fullName>
    </recommendedName>
</protein>
<keyword evidence="1" id="KW-0732">Signal</keyword>
<dbReference type="EMBL" id="JACHIB010000019">
    <property type="protein sequence ID" value="MBB6085044.1"/>
    <property type="molecule type" value="Genomic_DNA"/>
</dbReference>
<evidence type="ECO:0000256" key="5">
    <source>
        <dbReference type="ARBA" id="ARBA00023288"/>
    </source>
</evidence>
<dbReference type="GO" id="GO:1990351">
    <property type="term" value="C:transporter complex"/>
    <property type="evidence" value="ECO:0007669"/>
    <property type="project" value="TreeGrafter"/>
</dbReference>
<evidence type="ECO:0000313" key="8">
    <source>
        <dbReference type="Proteomes" id="UP000541136"/>
    </source>
</evidence>
<dbReference type="Pfam" id="PF04390">
    <property type="entry name" value="LptE"/>
    <property type="match status" value="1"/>
</dbReference>
<evidence type="ECO:0000256" key="1">
    <source>
        <dbReference type="ARBA" id="ARBA00022729"/>
    </source>
</evidence>